<dbReference type="EC" id="2.3.1.286" evidence="1"/>
<keyword evidence="3" id="KW-0520">NAD</keyword>
<dbReference type="AlphaFoldDB" id="A0A2L0PUB8"/>
<dbReference type="Gene3D" id="3.30.1600.10">
    <property type="entry name" value="SIR2/SIRT2 'Small Domain"/>
    <property type="match status" value="1"/>
</dbReference>
<evidence type="ECO:0000256" key="1">
    <source>
        <dbReference type="ARBA" id="ARBA00012928"/>
    </source>
</evidence>
<dbReference type="Pfam" id="PF02146">
    <property type="entry name" value="SIR2"/>
    <property type="match status" value="1"/>
</dbReference>
<feature type="domain" description="Deacetylase sirtuin-type" evidence="5">
    <location>
        <begin position="1"/>
        <end position="258"/>
    </location>
</feature>
<dbReference type="GO" id="GO:0017136">
    <property type="term" value="F:histone deacetylase activity, NAD-dependent"/>
    <property type="evidence" value="ECO:0007669"/>
    <property type="project" value="TreeGrafter"/>
</dbReference>
<sequence length="258" mass="27917">MKYRKVHLSCELLNTLREAREVVVITGSGLGVASGLPASRDGIDGLWSQHDPEYLATAEGFRRDPMSVWAWNSVRRVHASRAMPNAAHQAIAALAKVIPLMTVITQNGDNLHESAGTPRAIYLHGRLDDAWCPACGVPHVFQSYGSRPLEYVHSAPPACRLCGAFVRPGRLWHGERPQAALWRTCHILATSANLVLTVGTSCQSPAVAELCYAALAAGAKLVQINPNPTPMDRLASHNLRGKAEIVLPLLLAYAWPGT</sequence>
<feature type="binding site" evidence="4">
    <location>
        <position position="162"/>
    </location>
    <ligand>
        <name>Zn(2+)</name>
        <dbReference type="ChEBI" id="CHEBI:29105"/>
    </ligand>
</feature>
<keyword evidence="4" id="KW-0479">Metal-binding</keyword>
<dbReference type="InterPro" id="IPR003000">
    <property type="entry name" value="Sirtuin"/>
</dbReference>
<dbReference type="PROSITE" id="PS50305">
    <property type="entry name" value="SIRTUIN"/>
    <property type="match status" value="1"/>
</dbReference>
<evidence type="ECO:0000256" key="3">
    <source>
        <dbReference type="ARBA" id="ARBA00023027"/>
    </source>
</evidence>
<dbReference type="Gene3D" id="3.40.50.1220">
    <property type="entry name" value="TPP-binding domain"/>
    <property type="match status" value="1"/>
</dbReference>
<dbReference type="InterPro" id="IPR026590">
    <property type="entry name" value="Ssirtuin_cat_dom"/>
</dbReference>
<accession>A0A2L0PUB8</accession>
<reference evidence="7" key="1">
    <citation type="submission" date="2015-12" db="EMBL/GenBank/DDBJ databases">
        <title>FDA dAtabase for Regulatory Grade micrObial Sequences (FDA-ARGOS): Supporting development and validation of Infectious Disease Dx tests.</title>
        <authorList>
            <person name="Case J."/>
            <person name="Tallon L."/>
            <person name="Sadzewicz L."/>
            <person name="Sengamalay N."/>
            <person name="Ott S."/>
            <person name="Godinez A."/>
            <person name="Nagaraj S."/>
            <person name="Nadendla S."/>
            <person name="Sichtig H."/>
        </authorList>
    </citation>
    <scope>NUCLEOTIDE SEQUENCE [LARGE SCALE GENOMIC DNA]</scope>
    <source>
        <strain evidence="7">FDAARGOS_147</strain>
    </source>
</reference>
<dbReference type="EMBL" id="CP014060">
    <property type="protein sequence ID" value="AUZ18219.1"/>
    <property type="molecule type" value="Genomic_DNA"/>
</dbReference>
<gene>
    <name evidence="6" type="ORF">AL504_31800</name>
</gene>
<dbReference type="PANTHER" id="PTHR11085">
    <property type="entry name" value="NAD-DEPENDENT PROTEIN DEACYLASE SIRTUIN-5, MITOCHONDRIAL-RELATED"/>
    <property type="match status" value="1"/>
</dbReference>
<dbReference type="GO" id="GO:0046872">
    <property type="term" value="F:metal ion binding"/>
    <property type="evidence" value="ECO:0007669"/>
    <property type="project" value="UniProtKB-KW"/>
</dbReference>
<feature type="binding site" evidence="4">
    <location>
        <position position="135"/>
    </location>
    <ligand>
        <name>Zn(2+)</name>
        <dbReference type="ChEBI" id="CHEBI:29105"/>
    </ligand>
</feature>
<evidence type="ECO:0000256" key="4">
    <source>
        <dbReference type="PROSITE-ProRule" id="PRU00236"/>
    </source>
</evidence>
<evidence type="ECO:0000256" key="2">
    <source>
        <dbReference type="ARBA" id="ARBA00022679"/>
    </source>
</evidence>
<dbReference type="InterPro" id="IPR050134">
    <property type="entry name" value="NAD-dep_sirtuin_deacylases"/>
</dbReference>
<dbReference type="SUPFAM" id="SSF52467">
    <property type="entry name" value="DHS-like NAD/FAD-binding domain"/>
    <property type="match status" value="1"/>
</dbReference>
<organism evidence="6 7">
    <name type="scientific">Alcaligenes xylosoxydans xylosoxydans</name>
    <name type="common">Achromobacter xylosoxidans</name>
    <dbReference type="NCBI Taxonomy" id="85698"/>
    <lineage>
        <taxon>Bacteria</taxon>
        <taxon>Pseudomonadati</taxon>
        <taxon>Pseudomonadota</taxon>
        <taxon>Betaproteobacteria</taxon>
        <taxon>Burkholderiales</taxon>
        <taxon>Alcaligenaceae</taxon>
        <taxon>Achromobacter</taxon>
    </lineage>
</organism>
<dbReference type="InterPro" id="IPR026591">
    <property type="entry name" value="Sirtuin_cat_small_dom_sf"/>
</dbReference>
<evidence type="ECO:0000313" key="6">
    <source>
        <dbReference type="EMBL" id="AUZ18219.1"/>
    </source>
</evidence>
<dbReference type="Proteomes" id="UP000060602">
    <property type="component" value="Chromosome"/>
</dbReference>
<evidence type="ECO:0000313" key="7">
    <source>
        <dbReference type="Proteomes" id="UP000060602"/>
    </source>
</evidence>
<keyword evidence="4" id="KW-0862">Zinc</keyword>
<dbReference type="PANTHER" id="PTHR11085:SF10">
    <property type="entry name" value="NAD-DEPENDENT PROTEIN DEACYLASE SIRTUIN-5, MITOCHONDRIAL-RELATED"/>
    <property type="match status" value="1"/>
</dbReference>
<feature type="binding site" evidence="4">
    <location>
        <position position="159"/>
    </location>
    <ligand>
        <name>Zn(2+)</name>
        <dbReference type="ChEBI" id="CHEBI:29105"/>
    </ligand>
</feature>
<feature type="active site" description="Proton acceptor" evidence="4">
    <location>
        <position position="124"/>
    </location>
</feature>
<dbReference type="InterPro" id="IPR029035">
    <property type="entry name" value="DHS-like_NAD/FAD-binding_dom"/>
</dbReference>
<keyword evidence="2" id="KW-0808">Transferase</keyword>
<proteinExistence type="predicted"/>
<evidence type="ECO:0000259" key="5">
    <source>
        <dbReference type="PROSITE" id="PS50305"/>
    </source>
</evidence>
<feature type="binding site" evidence="4">
    <location>
        <position position="132"/>
    </location>
    <ligand>
        <name>Zn(2+)</name>
        <dbReference type="ChEBI" id="CHEBI:29105"/>
    </ligand>
</feature>
<dbReference type="RefSeq" id="WP_081105199.1">
    <property type="nucleotide sequence ID" value="NZ_CP014060.2"/>
</dbReference>
<name>A0A2L0PUB8_ALCXX</name>
<dbReference type="GO" id="GO:0070403">
    <property type="term" value="F:NAD+ binding"/>
    <property type="evidence" value="ECO:0007669"/>
    <property type="project" value="InterPro"/>
</dbReference>
<protein>
    <recommendedName>
        <fullName evidence="1">protein acetyllysine N-acetyltransferase</fullName>
        <ecNumber evidence="1">2.3.1.286</ecNumber>
    </recommendedName>
</protein>